<dbReference type="KEGG" id="ccp:ChcroMp49"/>
<organism evidence="1">
    <name type="scientific">Chondrus crispus</name>
    <name type="common">Carrageen Irish moss</name>
    <name type="synonym">Polymorpha crispa</name>
    <dbReference type="NCBI Taxonomy" id="2769"/>
    <lineage>
        <taxon>Eukaryota</taxon>
        <taxon>Rhodophyta</taxon>
        <taxon>Florideophyceae</taxon>
        <taxon>Rhodymeniophycidae</taxon>
        <taxon>Gigartinales</taxon>
        <taxon>Gigartinaceae</taxon>
        <taxon>Chondrus</taxon>
    </lineage>
</organism>
<accession>Q36329</accession>
<dbReference type="EMBL" id="Z47547">
    <property type="protein sequence ID" value="CAA87598.1"/>
    <property type="molecule type" value="Genomic_DNA"/>
</dbReference>
<gene>
    <name evidence="1" type="primary">putative orf73</name>
</gene>
<reference evidence="1" key="1">
    <citation type="journal article" date="1995" name="J. Mol. Biol.">
        <title>Complete sequence of the mitochondrial DNA of the rhodophyte Chondrus crispus (Gigartinales). Gene content and genome organization.</title>
        <authorList>
            <person name="Leblanc C."/>
            <person name="Boyen C."/>
            <person name="Richard O."/>
            <person name="Bonnard G."/>
            <person name="Grienenberger J.M."/>
            <person name="Kloareg B."/>
        </authorList>
    </citation>
    <scope>NUCLEOTIDE SEQUENCE</scope>
    <source>
        <tissue evidence="1">Apices</tissue>
    </source>
</reference>
<name>Q36329_CHOCR</name>
<sequence>MSKEKIWPIMSSKRIDEKIKLKLIDKNIISSDINITRIFFWFKNIPSKLTKNNKDEIFVQFNCWNIFLIKFYL</sequence>
<evidence type="ECO:0000313" key="1">
    <source>
        <dbReference type="EMBL" id="CAA87598.1"/>
    </source>
</evidence>
<protein>
    <submittedName>
        <fullName evidence="1">Putative orf73 protein</fullName>
    </submittedName>
</protein>
<proteinExistence type="predicted"/>
<keyword evidence="1" id="KW-0496">Mitochondrion</keyword>
<geneLocation type="mitochondrion" evidence="1"/>
<dbReference type="AlphaFoldDB" id="Q36329"/>
<dbReference type="PIR" id="S59082">
    <property type="entry name" value="S59082"/>
</dbReference>
<reference evidence="1" key="2">
    <citation type="journal article" date="1995" name="J. Mol. Evol.">
        <title>DNA sequence, structure, and phylogenetic relationship of the mitochondrial small-subunit rRNA from the red alga Chondrus crispus (Gigartinales rhodophytes).</title>
        <authorList>
            <person name="Leblanc C."/>
            <person name="Kloareg B."/>
            <person name="Loiseaux-de Goer S."/>
            <person name="Boyen C."/>
        </authorList>
    </citation>
    <scope>NUCLEOTIDE SEQUENCE</scope>
    <source>
        <tissue evidence="1">Apices</tissue>
    </source>
</reference>